<dbReference type="Pfam" id="PF26639">
    <property type="entry name" value="Het-6_barrel"/>
    <property type="match status" value="1"/>
</dbReference>
<evidence type="ECO:0000259" key="2">
    <source>
        <dbReference type="Pfam" id="PF06985"/>
    </source>
</evidence>
<dbReference type="Gene3D" id="3.40.50.150">
    <property type="entry name" value="Vaccinia Virus protein VP39"/>
    <property type="match status" value="1"/>
</dbReference>
<evidence type="ECO:0000313" key="3">
    <source>
        <dbReference type="EMBL" id="KAF5608251.1"/>
    </source>
</evidence>
<dbReference type="RefSeq" id="XP_036539709.1">
    <property type="nucleotide sequence ID" value="XM_036682812.1"/>
</dbReference>
<keyword evidence="4" id="KW-1185">Reference proteome</keyword>
<evidence type="ECO:0000256" key="1">
    <source>
        <dbReference type="SAM" id="MobiDB-lite"/>
    </source>
</evidence>
<gene>
    <name evidence="3" type="ORF">FSUBG_4787</name>
</gene>
<evidence type="ECO:0000313" key="4">
    <source>
        <dbReference type="Proteomes" id="UP000547976"/>
    </source>
</evidence>
<dbReference type="Pfam" id="PF06985">
    <property type="entry name" value="HET"/>
    <property type="match status" value="1"/>
</dbReference>
<dbReference type="EMBL" id="JAAOAV010000043">
    <property type="protein sequence ID" value="KAF5608251.1"/>
    <property type="molecule type" value="Genomic_DNA"/>
</dbReference>
<sequence length="1001" mass="112708">MDKTDAAPAAISETNPRNPTEILPESIPPEMPSQAGLDLVAAQPLEENEGDDDDSALGQDFASSTASLTSSILEYRKFQGRTFNSDKYETEYFAPNDERQKDSIDISDFADQYPNAEVIGTDLSPIQPDWVPPNVRFELEDATSNWTWSNDYFDFIHMRYLIGAIGDWGALFKEAFRSCKPGGFVESVEVNPTFLSDDETATDVKAVQTWNKLFREASKAFGRSFCEIEGDAELLAAAGFVDVQVSDFKVPVGGWAKDSKLRQVGQFLRATMENDLEGYTIMAWHQILGWPKDEYQLFLMDMRKALRDKKPQASFQLNFPTSSIGRGRYSGAKNLVKTQNSTYYHTQDQHTFLNESILPSLLSGNRFQSSFDTNPVQYIRPSRTRLASMSEASETPLAQPYPGPPLPSSSHIRLIHLLPGTDTAAVCCELITVSINAAPRYEALSYTWGDPSITESITMTTQGFEVTQPFSVTSNCFSALKRLRYKEETRILWIDALAINQSNVDERNHQVSLMSRIYSQAAVVVVYLGDAADNSDLAIDFIMNCYDPSPNTTSLSFPKSDILMQALRNLFLRPWFTRVWVIQEVFLSTEKTIYCGDKELCWSAMENFKHYLVNTRMQFRLPYVVSMSNRRFEEETTEELLLKTLLDSRHCQASDPRDKVYSLLPILQSHIKSLDLIPKYQDGLDKIYTDCAVSLLTSCGWNLVYAVQGQSSIEALPSWVPDWNVTPQRYIIGTAPWMEMSYFWIDKALPGIPDKPQIMMRHSNDGQMLVLRGYGYPGGRVVRMGSTYIAGKNPFPAKEWYTIVHKNGAANNSGSTSSSVKLPHRTESLFKFLRLAHYLYSSSMEDKEGDPVNELPEPDFIIGGSRTSYRDYKFGSRWEHTVKKLASERKDGVLPFRDIPFHYAAEGWPPSYGNTISGNLEACHLRRCFVTDTGYFGIAPAETQIGDQVFICVGASVPFVLRGIHSSGGDEFRMVGEGYLEVGGWHGMITKEGQPQPLYIV</sequence>
<reference evidence="3 4" key="1">
    <citation type="submission" date="2020-05" db="EMBL/GenBank/DDBJ databases">
        <title>Identification and distribution of gene clusters putatively required for synthesis of sphingolipid metabolism inhibitors in phylogenetically diverse species of the filamentous fungus Fusarium.</title>
        <authorList>
            <person name="Kim H.-S."/>
            <person name="Busman M."/>
            <person name="Brown D.W."/>
            <person name="Divon H."/>
            <person name="Uhlig S."/>
            <person name="Proctor R.H."/>
        </authorList>
    </citation>
    <scope>NUCLEOTIDE SEQUENCE [LARGE SCALE GENOMIC DNA]</scope>
    <source>
        <strain evidence="3 4">NRRL 66333</strain>
    </source>
</reference>
<feature type="region of interest" description="Disordered" evidence="1">
    <location>
        <begin position="1"/>
        <end position="59"/>
    </location>
</feature>
<dbReference type="CDD" id="cd02440">
    <property type="entry name" value="AdoMet_MTases"/>
    <property type="match status" value="1"/>
</dbReference>
<dbReference type="Proteomes" id="UP000547976">
    <property type="component" value="Unassembled WGS sequence"/>
</dbReference>
<protein>
    <submittedName>
        <fullName evidence="3">Heterokaryon incompatibility protein het-6</fullName>
    </submittedName>
</protein>
<dbReference type="PANTHER" id="PTHR24148:SF73">
    <property type="entry name" value="HET DOMAIN PROTEIN (AFU_ORTHOLOGUE AFUA_8G01020)"/>
    <property type="match status" value="1"/>
</dbReference>
<dbReference type="SUPFAM" id="SSF53335">
    <property type="entry name" value="S-adenosyl-L-methionine-dependent methyltransferases"/>
    <property type="match status" value="1"/>
</dbReference>
<organism evidence="3 4">
    <name type="scientific">Gibberella subglutinans</name>
    <name type="common">Fusarium subglutinans</name>
    <dbReference type="NCBI Taxonomy" id="42677"/>
    <lineage>
        <taxon>Eukaryota</taxon>
        <taxon>Fungi</taxon>
        <taxon>Dikarya</taxon>
        <taxon>Ascomycota</taxon>
        <taxon>Pezizomycotina</taxon>
        <taxon>Sordariomycetes</taxon>
        <taxon>Hypocreomycetidae</taxon>
        <taxon>Hypocreales</taxon>
        <taxon>Nectriaceae</taxon>
        <taxon>Fusarium</taxon>
        <taxon>Fusarium fujikuroi species complex</taxon>
    </lineage>
</organism>
<dbReference type="AlphaFoldDB" id="A0A8H5V2L1"/>
<accession>A0A8H5V2L1</accession>
<dbReference type="OrthoDB" id="2157530at2759"/>
<dbReference type="InterPro" id="IPR010730">
    <property type="entry name" value="HET"/>
</dbReference>
<dbReference type="Pfam" id="PF13489">
    <property type="entry name" value="Methyltransf_23"/>
    <property type="match status" value="1"/>
</dbReference>
<feature type="domain" description="Heterokaryon incompatibility" evidence="2">
    <location>
        <begin position="441"/>
        <end position="584"/>
    </location>
</feature>
<comment type="caution">
    <text evidence="3">The sequence shown here is derived from an EMBL/GenBank/DDBJ whole genome shotgun (WGS) entry which is preliminary data.</text>
</comment>
<dbReference type="InterPro" id="IPR029063">
    <property type="entry name" value="SAM-dependent_MTases_sf"/>
</dbReference>
<dbReference type="InterPro" id="IPR052895">
    <property type="entry name" value="HetReg/Transcr_Mod"/>
</dbReference>
<dbReference type="GeneID" id="59317530"/>
<feature type="compositionally biased region" description="Acidic residues" evidence="1">
    <location>
        <begin position="46"/>
        <end position="55"/>
    </location>
</feature>
<name>A0A8H5V2L1_GIBSU</name>
<proteinExistence type="predicted"/>
<dbReference type="PANTHER" id="PTHR24148">
    <property type="entry name" value="ANKYRIN REPEAT DOMAIN-CONTAINING PROTEIN 39 HOMOLOG-RELATED"/>
    <property type="match status" value="1"/>
</dbReference>